<dbReference type="InterPro" id="IPR051970">
    <property type="entry name" value="TEL2_Regulation"/>
</dbReference>
<dbReference type="EMBL" id="ML986579">
    <property type="protein sequence ID" value="KAF2270643.1"/>
    <property type="molecule type" value="Genomic_DNA"/>
</dbReference>
<reference evidence="5" key="1">
    <citation type="journal article" date="2020" name="Stud. Mycol.">
        <title>101 Dothideomycetes genomes: A test case for predicting lifestyles and emergence of pathogens.</title>
        <authorList>
            <person name="Haridas S."/>
            <person name="Albert R."/>
            <person name="Binder M."/>
            <person name="Bloem J."/>
            <person name="LaButti K."/>
            <person name="Salamov A."/>
            <person name="Andreopoulos B."/>
            <person name="Baker S."/>
            <person name="Barry K."/>
            <person name="Bills G."/>
            <person name="Bluhm B."/>
            <person name="Cannon C."/>
            <person name="Castanera R."/>
            <person name="Culley D."/>
            <person name="Daum C."/>
            <person name="Ezra D."/>
            <person name="Gonzalez J."/>
            <person name="Henrissat B."/>
            <person name="Kuo A."/>
            <person name="Liang C."/>
            <person name="Lipzen A."/>
            <person name="Lutzoni F."/>
            <person name="Magnuson J."/>
            <person name="Mondo S."/>
            <person name="Nolan M."/>
            <person name="Ohm R."/>
            <person name="Pangilinan J."/>
            <person name="Park H.-J."/>
            <person name="Ramirez L."/>
            <person name="Alfaro M."/>
            <person name="Sun H."/>
            <person name="Tritt A."/>
            <person name="Yoshinaga Y."/>
            <person name="Zwiers L.-H."/>
            <person name="Turgeon B."/>
            <person name="Goodwin S."/>
            <person name="Spatafora J."/>
            <person name="Crous P."/>
            <person name="Grigoriev I."/>
        </authorList>
    </citation>
    <scope>NUCLEOTIDE SEQUENCE [LARGE SCALE GENOMIC DNA]</scope>
    <source>
        <strain evidence="5">CBS 304.66</strain>
    </source>
</reference>
<feature type="region of interest" description="Disordered" evidence="2">
    <location>
        <begin position="514"/>
        <end position="591"/>
    </location>
</feature>
<dbReference type="GO" id="GO:0051879">
    <property type="term" value="F:Hsp90 protein binding"/>
    <property type="evidence" value="ECO:0007669"/>
    <property type="project" value="TreeGrafter"/>
</dbReference>
<dbReference type="Proteomes" id="UP000800093">
    <property type="component" value="Unassembled WGS sequence"/>
</dbReference>
<dbReference type="Gene3D" id="1.25.40.720">
    <property type="entry name" value="Telomere length regulation protein 2, C-terminal domain"/>
    <property type="match status" value="2"/>
</dbReference>
<keyword evidence="5" id="KW-1185">Reference proteome</keyword>
<evidence type="ECO:0000313" key="5">
    <source>
        <dbReference type="Proteomes" id="UP000800093"/>
    </source>
</evidence>
<feature type="compositionally biased region" description="Acidic residues" evidence="2">
    <location>
        <begin position="577"/>
        <end position="586"/>
    </location>
</feature>
<name>A0A9P4NCI9_9PLEO</name>
<dbReference type="GO" id="GO:0051083">
    <property type="term" value="P:'de novo' cotranslational protein folding"/>
    <property type="evidence" value="ECO:0007669"/>
    <property type="project" value="TreeGrafter"/>
</dbReference>
<gene>
    <name evidence="4" type="ORF">CC78DRAFT_611526</name>
</gene>
<accession>A0A9P4NCI9</accession>
<evidence type="ECO:0000259" key="3">
    <source>
        <dbReference type="Pfam" id="PF10193"/>
    </source>
</evidence>
<comment type="caution">
    <text evidence="4">The sequence shown here is derived from an EMBL/GenBank/DDBJ whole genome shotgun (WGS) entry which is preliminary data.</text>
</comment>
<dbReference type="InterPro" id="IPR038528">
    <property type="entry name" value="TEL2_C_sf"/>
</dbReference>
<evidence type="ECO:0000313" key="4">
    <source>
        <dbReference type="EMBL" id="KAF2270643.1"/>
    </source>
</evidence>
<dbReference type="AlphaFoldDB" id="A0A9P4NCI9"/>
<dbReference type="GO" id="GO:0005829">
    <property type="term" value="C:cytosol"/>
    <property type="evidence" value="ECO:0007669"/>
    <property type="project" value="TreeGrafter"/>
</dbReference>
<evidence type="ECO:0000256" key="1">
    <source>
        <dbReference type="ARBA" id="ARBA00006133"/>
    </source>
</evidence>
<sequence length="962" mass="107335">MDDFLTPISTTTVKRQKDFKPSTGRTLDSNPESVQVVFESPTEVLKALREQPSLDTVGAVIYYLADQSDKPDGFCLTTPGPIQAQIVDTFVTSTIPDYWQVLKGHARYARQLCKTMRNANGLGAIMGRLRPLIADMRQRKPVDQMRDSSTYISDLLEALEYVIIDDQTSAQIWDDIRARATNPIQQKLMWTEYVSQTTSGRLLSLVAEAEDVLKQKQTSRKPSWLANGSEYASWLGRNIVILMKRNNGIGESTAVVTEICSKVLMLGYTDHVVAAIINSLIEDDSIEPLKKFLPKMKFHEQRKYLNSILSFVTKKSFGWRADPMEDVPLVDSTIVSAGANLIHTIIKDNEPLKDHLVSALTHSNTPGLDDSLTTRRSIVAALALDDEKLHNLMEKSLKLFGDSFFIAHNPILQQEALAQTLALTCGYVHRLQPMFLTMMAKSSYHVTGMSNRIAATSPRARFLGMAVGVAISKMVDKAELQLEFDLEGDEAIEAKWYQRLTQIDDKMGNLDVLKSSSKAGTKGSNQVKTRHRQAKGPVKPPTRPAITEMAGPRFVEILDNSSDEDEDLMPYQKPDSDPEDDADDPTMIDRNKPTAPVYIRDLITSLRDQGNYDRHQLALSTAASLIRRKAGFGSEVTDHIEELASILTNLNDNLDLPQFNEHRQQALIAVLLAKPGPMAQWFARNFFSGDYSLAQRIAMLTTLGLGAREVAGLKDSSTEDLIPPKPSFPSKTLPSHLHTIYATDSNPVTRITFGLEKQILSPIAASAADQITGPNILKVRTFSSRMEVEKRRSKPIPNALAQIVADNFFFPLTGRWWIHTRSSAQDSIYTSTHLLPPFLHTLALLLHASGPNTLSLPQMTREFWELLLSVRGVASNDKGVLSALLFALLMLLEANEDKERLATEQGRELLETQEWVRMVFQGLGAGSEEDERVRVLAAGVVIRCQEVVEKYQRRLVGSMMDY</sequence>
<comment type="similarity">
    <text evidence="1">Belongs to the TEL2 family.</text>
</comment>
<protein>
    <recommendedName>
        <fullName evidence="3">Telomere length regulation protein conserved domain-containing protein</fullName>
    </recommendedName>
</protein>
<dbReference type="PANTHER" id="PTHR15830:SF10">
    <property type="entry name" value="TELOMERE LENGTH REGULATION PROTEIN TEL2 HOMOLOG"/>
    <property type="match status" value="1"/>
</dbReference>
<feature type="domain" description="Telomere length regulation protein conserved" evidence="3">
    <location>
        <begin position="596"/>
        <end position="707"/>
    </location>
</feature>
<dbReference type="InterPro" id="IPR019337">
    <property type="entry name" value="Telomere_length_regulation_dom"/>
</dbReference>
<feature type="compositionally biased region" description="Polar residues" evidence="2">
    <location>
        <begin position="514"/>
        <end position="527"/>
    </location>
</feature>
<dbReference type="FunFam" id="1.25.40.720:FF:000004">
    <property type="entry name" value="WGS project CABT00000000 data, contig 2.6"/>
    <property type="match status" value="1"/>
</dbReference>
<dbReference type="FunFam" id="1.25.40.720:FF:000007">
    <property type="entry name" value="WGS project CABT00000000 data, contig 2.6"/>
    <property type="match status" value="1"/>
</dbReference>
<organism evidence="4 5">
    <name type="scientific">Lojkania enalia</name>
    <dbReference type="NCBI Taxonomy" id="147567"/>
    <lineage>
        <taxon>Eukaryota</taxon>
        <taxon>Fungi</taxon>
        <taxon>Dikarya</taxon>
        <taxon>Ascomycota</taxon>
        <taxon>Pezizomycotina</taxon>
        <taxon>Dothideomycetes</taxon>
        <taxon>Pleosporomycetidae</taxon>
        <taxon>Pleosporales</taxon>
        <taxon>Pleosporales incertae sedis</taxon>
        <taxon>Lojkania</taxon>
    </lineage>
</organism>
<dbReference type="Pfam" id="PF10193">
    <property type="entry name" value="Telomere_reg-2"/>
    <property type="match status" value="1"/>
</dbReference>
<dbReference type="PANTHER" id="PTHR15830">
    <property type="entry name" value="TELOMERE LENGTH REGULATION PROTEIN TEL2 FAMILY MEMBER"/>
    <property type="match status" value="1"/>
</dbReference>
<dbReference type="OrthoDB" id="10258062at2759"/>
<proteinExistence type="inferred from homology"/>
<dbReference type="GO" id="GO:0042162">
    <property type="term" value="F:telomeric DNA binding"/>
    <property type="evidence" value="ECO:0007669"/>
    <property type="project" value="TreeGrafter"/>
</dbReference>
<evidence type="ECO:0000256" key="2">
    <source>
        <dbReference type="SAM" id="MobiDB-lite"/>
    </source>
</evidence>